<gene>
    <name evidence="1" type="ORF">SAMN05421594_0520</name>
</gene>
<sequence>MRKTVFNLLLLGTVISCQEKIQNSENKENQYINEAEAARNDSVNAQFSFMNVPMEELPVSETTRFETFDEAYRKKHPSARVYTKLSNEQVEKLGLQKWLKFGKNVTVNYQLSFPGNFKTFVLTYLDRDSELKTLMVTFDRNYKKIDELLVAYDGSPRFSNSTTSSISSSNISVQNVYRASRRSETINSSYLIRETGKFERRKK</sequence>
<keyword evidence="2" id="KW-1185">Reference proteome</keyword>
<dbReference type="OrthoDB" id="707666at2"/>
<dbReference type="RefSeq" id="WP_090022677.1">
    <property type="nucleotide sequence ID" value="NZ_FOVD01000001.1"/>
</dbReference>
<accession>A0A1I4VQ93</accession>
<name>A0A1I4VQ93_CHROL</name>
<reference evidence="2" key="1">
    <citation type="submission" date="2016-10" db="EMBL/GenBank/DDBJ databases">
        <authorList>
            <person name="Varghese N."/>
            <person name="Submissions S."/>
        </authorList>
    </citation>
    <scope>NUCLEOTIDE SEQUENCE [LARGE SCALE GENOMIC DNA]</scope>
    <source>
        <strain evidence="2">DSM 25575</strain>
    </source>
</reference>
<proteinExistence type="predicted"/>
<evidence type="ECO:0000313" key="2">
    <source>
        <dbReference type="Proteomes" id="UP000198769"/>
    </source>
</evidence>
<dbReference type="AlphaFoldDB" id="A0A1I4VQ93"/>
<dbReference type="PROSITE" id="PS51257">
    <property type="entry name" value="PROKAR_LIPOPROTEIN"/>
    <property type="match status" value="1"/>
</dbReference>
<protein>
    <submittedName>
        <fullName evidence="1">Uncharacterized protein</fullName>
    </submittedName>
</protein>
<evidence type="ECO:0000313" key="1">
    <source>
        <dbReference type="EMBL" id="SFN03428.1"/>
    </source>
</evidence>
<organism evidence="1 2">
    <name type="scientific">Chryseobacterium oleae</name>
    <dbReference type="NCBI Taxonomy" id="491207"/>
    <lineage>
        <taxon>Bacteria</taxon>
        <taxon>Pseudomonadati</taxon>
        <taxon>Bacteroidota</taxon>
        <taxon>Flavobacteriia</taxon>
        <taxon>Flavobacteriales</taxon>
        <taxon>Weeksellaceae</taxon>
        <taxon>Chryseobacterium group</taxon>
        <taxon>Chryseobacterium</taxon>
    </lineage>
</organism>
<dbReference type="EMBL" id="FOVD01000001">
    <property type="protein sequence ID" value="SFN03428.1"/>
    <property type="molecule type" value="Genomic_DNA"/>
</dbReference>
<dbReference type="Proteomes" id="UP000198769">
    <property type="component" value="Unassembled WGS sequence"/>
</dbReference>